<sequence>MMSLTCRNIGLGRAKLDLVRCGCSSNGSFYTKWICGGDARKSTASKVVCSRRPNASWCDVLSAQTPKTVFDGNDVVDFISCAIAEVTDLTVGFVNAYEEVQVELHHGPNLEFRRAPSIN</sequence>
<evidence type="ECO:0000313" key="1">
    <source>
        <dbReference type="EMBL" id="KAK9096653.1"/>
    </source>
</evidence>
<keyword evidence="2" id="KW-1185">Reference proteome</keyword>
<comment type="caution">
    <text evidence="1">The sequence shown here is derived from an EMBL/GenBank/DDBJ whole genome shotgun (WGS) entry which is preliminary data.</text>
</comment>
<organism evidence="1 2">
    <name type="scientific">Stephania japonica</name>
    <dbReference type="NCBI Taxonomy" id="461633"/>
    <lineage>
        <taxon>Eukaryota</taxon>
        <taxon>Viridiplantae</taxon>
        <taxon>Streptophyta</taxon>
        <taxon>Embryophyta</taxon>
        <taxon>Tracheophyta</taxon>
        <taxon>Spermatophyta</taxon>
        <taxon>Magnoliopsida</taxon>
        <taxon>Ranunculales</taxon>
        <taxon>Menispermaceae</taxon>
        <taxon>Menispermoideae</taxon>
        <taxon>Cissampelideae</taxon>
        <taxon>Stephania</taxon>
    </lineage>
</organism>
<reference evidence="1 2" key="1">
    <citation type="submission" date="2024-01" db="EMBL/GenBank/DDBJ databases">
        <title>Genome assemblies of Stephania.</title>
        <authorList>
            <person name="Yang L."/>
        </authorList>
    </citation>
    <scope>NUCLEOTIDE SEQUENCE [LARGE SCALE GENOMIC DNA]</scope>
    <source>
        <strain evidence="1">QJT</strain>
        <tissue evidence="1">Leaf</tissue>
    </source>
</reference>
<protein>
    <submittedName>
        <fullName evidence="1">Uncharacterized protein</fullName>
    </submittedName>
</protein>
<dbReference type="EMBL" id="JBBNAE010000009">
    <property type="protein sequence ID" value="KAK9096653.1"/>
    <property type="molecule type" value="Genomic_DNA"/>
</dbReference>
<dbReference type="Proteomes" id="UP001417504">
    <property type="component" value="Unassembled WGS sequence"/>
</dbReference>
<accession>A0AAP0EVK4</accession>
<dbReference type="AlphaFoldDB" id="A0AAP0EVK4"/>
<evidence type="ECO:0000313" key="2">
    <source>
        <dbReference type="Proteomes" id="UP001417504"/>
    </source>
</evidence>
<gene>
    <name evidence="1" type="ORF">Sjap_022150</name>
</gene>
<name>A0AAP0EVK4_9MAGN</name>
<proteinExistence type="predicted"/>